<dbReference type="EMBL" id="JAAIJQ010000008">
    <property type="protein sequence ID" value="NEV61086.1"/>
    <property type="molecule type" value="Genomic_DNA"/>
</dbReference>
<dbReference type="Gene3D" id="2.40.10.220">
    <property type="entry name" value="predicted glycosyltransferase like domains"/>
    <property type="match status" value="1"/>
</dbReference>
<keyword evidence="3" id="KW-1185">Reference proteome</keyword>
<organism evidence="2 3">
    <name type="scientific">Thiorhodococcus minor</name>
    <dbReference type="NCBI Taxonomy" id="57489"/>
    <lineage>
        <taxon>Bacteria</taxon>
        <taxon>Pseudomonadati</taxon>
        <taxon>Pseudomonadota</taxon>
        <taxon>Gammaproteobacteria</taxon>
        <taxon>Chromatiales</taxon>
        <taxon>Chromatiaceae</taxon>
        <taxon>Thiorhodococcus</taxon>
    </lineage>
</organism>
<evidence type="ECO:0000313" key="3">
    <source>
        <dbReference type="Proteomes" id="UP000483379"/>
    </source>
</evidence>
<evidence type="ECO:0000259" key="1">
    <source>
        <dbReference type="Pfam" id="PF07238"/>
    </source>
</evidence>
<evidence type="ECO:0000313" key="2">
    <source>
        <dbReference type="EMBL" id="NEV61086.1"/>
    </source>
</evidence>
<dbReference type="GO" id="GO:0035438">
    <property type="term" value="F:cyclic-di-GMP binding"/>
    <property type="evidence" value="ECO:0007669"/>
    <property type="project" value="InterPro"/>
</dbReference>
<dbReference type="InterPro" id="IPR009875">
    <property type="entry name" value="PilZ_domain"/>
</dbReference>
<accession>A0A6M0JU76</accession>
<sequence length="197" mass="21898">MSKASEQSAQDQERRRYFRIEDEVGLSVVPIAAADEAAAISGFDDEGSHASLMNELRALRDTHLPQRRSLEYKFPTVAAYMRMVEKQIDLLAASVGDGDGYASAPDTRVNLSAQGLSYEARETFELGSLVEVRLTLFPDRCGIKTLGRIVRCERGAGCESTAVEFTQIRDADREAIIRHVHMLQRLRLQASSESAFD</sequence>
<gene>
    <name evidence="2" type="ORF">G3446_04085</name>
</gene>
<dbReference type="RefSeq" id="WP_164451135.1">
    <property type="nucleotide sequence ID" value="NZ_JAAIJQ010000008.1"/>
</dbReference>
<protein>
    <submittedName>
        <fullName evidence="2">PilZ domain-containing protein</fullName>
    </submittedName>
</protein>
<dbReference type="Pfam" id="PF07238">
    <property type="entry name" value="PilZ"/>
    <property type="match status" value="1"/>
</dbReference>
<dbReference type="AlphaFoldDB" id="A0A6M0JU76"/>
<feature type="domain" description="PilZ" evidence="1">
    <location>
        <begin position="107"/>
        <end position="180"/>
    </location>
</feature>
<dbReference type="Proteomes" id="UP000483379">
    <property type="component" value="Unassembled WGS sequence"/>
</dbReference>
<proteinExistence type="predicted"/>
<comment type="caution">
    <text evidence="2">The sequence shown here is derived from an EMBL/GenBank/DDBJ whole genome shotgun (WGS) entry which is preliminary data.</text>
</comment>
<reference evidence="2 3" key="1">
    <citation type="submission" date="2020-02" db="EMBL/GenBank/DDBJ databases">
        <title>Genome sequences of Thiorhodococcus mannitoliphagus and Thiorhodococcus minor, purple sulfur photosynthetic bacteria in the gammaproteobacterial family, Chromatiaceae.</title>
        <authorList>
            <person name="Aviles F.A."/>
            <person name="Meyer T.E."/>
            <person name="Kyndt J.A."/>
        </authorList>
    </citation>
    <scope>NUCLEOTIDE SEQUENCE [LARGE SCALE GENOMIC DNA]</scope>
    <source>
        <strain evidence="2 3">DSM 11518</strain>
    </source>
</reference>
<name>A0A6M0JU76_9GAMM</name>